<keyword evidence="6 13" id="KW-0479">Metal-binding</keyword>
<feature type="transmembrane region" description="Helical" evidence="15">
    <location>
        <begin position="9"/>
        <end position="30"/>
    </location>
</feature>
<dbReference type="OrthoDB" id="9793584at2"/>
<dbReference type="PANTHER" id="PTHR34128">
    <property type="entry name" value="CYTOCHROME C-TYPE BIOGENESIS PROTEIN CCME HOMOLOG, MITOCHONDRIAL"/>
    <property type="match status" value="1"/>
</dbReference>
<keyword evidence="8 13" id="KW-0735">Signal-anchor</keyword>
<feature type="topological domain" description="Extracellular" evidence="13">
    <location>
        <begin position="30"/>
        <end position="153"/>
    </location>
</feature>
<name>A0A2P8ESG3_9GAMM</name>
<feature type="topological domain" description="Cytoplasmic" evidence="13">
    <location>
        <begin position="1"/>
        <end position="8"/>
    </location>
</feature>
<keyword evidence="5 13" id="KW-0812">Transmembrane</keyword>
<evidence type="ECO:0000256" key="9">
    <source>
        <dbReference type="ARBA" id="ARBA00022989"/>
    </source>
</evidence>
<evidence type="ECO:0000256" key="6">
    <source>
        <dbReference type="ARBA" id="ARBA00022723"/>
    </source>
</evidence>
<dbReference type="NCBIfam" id="NF009727">
    <property type="entry name" value="PRK13254.1-1"/>
    <property type="match status" value="1"/>
</dbReference>
<evidence type="ECO:0000256" key="10">
    <source>
        <dbReference type="ARBA" id="ARBA00023004"/>
    </source>
</evidence>
<evidence type="ECO:0000256" key="2">
    <source>
        <dbReference type="ARBA" id="ARBA00022475"/>
    </source>
</evidence>
<comment type="function">
    <text evidence="12 13">Heme chaperone required for the biogenesis of c-type cytochromes. Transiently binds heme delivered by CcmC and transfers the heme to apo-cytochromes in a process facilitated by CcmF and CcmH.</text>
</comment>
<dbReference type="Pfam" id="PF03100">
    <property type="entry name" value="CcmE"/>
    <property type="match status" value="1"/>
</dbReference>
<evidence type="ECO:0000256" key="15">
    <source>
        <dbReference type="SAM" id="Phobius"/>
    </source>
</evidence>
<keyword evidence="4 13" id="KW-0349">Heme</keyword>
<dbReference type="AlphaFoldDB" id="A0A2P8ESG3"/>
<feature type="binding site" description="axial binding residue" evidence="13 14">
    <location>
        <position position="128"/>
    </location>
    <ligand>
        <name>heme</name>
        <dbReference type="ChEBI" id="CHEBI:30413"/>
    </ligand>
    <ligandPart>
        <name>Fe</name>
        <dbReference type="ChEBI" id="CHEBI:18248"/>
    </ligandPart>
</feature>
<keyword evidence="10 13" id="KW-0408">Iron</keyword>
<gene>
    <name evidence="13" type="primary">ccmE</name>
    <name evidence="13" type="synonym">cycJ</name>
    <name evidence="16" type="ORF">CLV44_11871</name>
</gene>
<evidence type="ECO:0000256" key="13">
    <source>
        <dbReference type="HAMAP-Rule" id="MF_01959"/>
    </source>
</evidence>
<dbReference type="GO" id="GO:0046872">
    <property type="term" value="F:metal ion binding"/>
    <property type="evidence" value="ECO:0007669"/>
    <property type="project" value="UniProtKB-KW"/>
</dbReference>
<dbReference type="GO" id="GO:0005886">
    <property type="term" value="C:plasma membrane"/>
    <property type="evidence" value="ECO:0007669"/>
    <property type="project" value="UniProtKB-SubCell"/>
</dbReference>
<dbReference type="FunFam" id="2.40.50.140:FF:000104">
    <property type="entry name" value="Cytochrome c-type biogenesis protein CcmE"/>
    <property type="match status" value="1"/>
</dbReference>
<dbReference type="InterPro" id="IPR036127">
    <property type="entry name" value="CcmE-like_sf"/>
</dbReference>
<comment type="subcellular location">
    <subcellularLocation>
        <location evidence="1">Cell inner membrane</location>
    </subcellularLocation>
    <subcellularLocation>
        <location evidence="13">Cell membrane</location>
        <topology evidence="13">Single-pass type II membrane protein</topology>
    </subcellularLocation>
</comment>
<dbReference type="EMBL" id="PYGI01000018">
    <property type="protein sequence ID" value="PSL12393.1"/>
    <property type="molecule type" value="Genomic_DNA"/>
</dbReference>
<dbReference type="GO" id="GO:0017003">
    <property type="term" value="P:protein-heme linkage"/>
    <property type="evidence" value="ECO:0007669"/>
    <property type="project" value="UniProtKB-UniRule"/>
</dbReference>
<dbReference type="RefSeq" id="WP_106592540.1">
    <property type="nucleotide sequence ID" value="NZ_PYGI01000018.1"/>
</dbReference>
<dbReference type="PANTHER" id="PTHR34128:SF2">
    <property type="entry name" value="CYTOCHROME C-TYPE BIOGENESIS PROTEIN CCME HOMOLOG, MITOCHONDRIAL"/>
    <property type="match status" value="1"/>
</dbReference>
<organism evidence="16 17">
    <name type="scientific">Marinobacterium halophilum</name>
    <dbReference type="NCBI Taxonomy" id="267374"/>
    <lineage>
        <taxon>Bacteria</taxon>
        <taxon>Pseudomonadati</taxon>
        <taxon>Pseudomonadota</taxon>
        <taxon>Gammaproteobacteria</taxon>
        <taxon>Oceanospirillales</taxon>
        <taxon>Oceanospirillaceae</taxon>
        <taxon>Marinobacterium</taxon>
    </lineage>
</organism>
<dbReference type="InterPro" id="IPR012340">
    <property type="entry name" value="NA-bd_OB-fold"/>
</dbReference>
<dbReference type="GO" id="GO:0020037">
    <property type="term" value="F:heme binding"/>
    <property type="evidence" value="ECO:0007669"/>
    <property type="project" value="InterPro"/>
</dbReference>
<keyword evidence="2 13" id="KW-1003">Cell membrane</keyword>
<evidence type="ECO:0000256" key="12">
    <source>
        <dbReference type="ARBA" id="ARBA00056663"/>
    </source>
</evidence>
<comment type="caution">
    <text evidence="16">The sequence shown here is derived from an EMBL/GenBank/DDBJ whole genome shotgun (WGS) entry which is preliminary data.</text>
</comment>
<dbReference type="NCBIfam" id="NF009729">
    <property type="entry name" value="PRK13254.1-3"/>
    <property type="match status" value="1"/>
</dbReference>
<feature type="binding site" description="covalent" evidence="13 14">
    <location>
        <position position="124"/>
    </location>
    <ligand>
        <name>heme</name>
        <dbReference type="ChEBI" id="CHEBI:30413"/>
    </ligand>
</feature>
<dbReference type="SUPFAM" id="SSF82093">
    <property type="entry name" value="Heme chaperone CcmE"/>
    <property type="match status" value="1"/>
</dbReference>
<accession>A0A2P8ESG3</accession>
<evidence type="ECO:0000256" key="1">
    <source>
        <dbReference type="ARBA" id="ARBA00004533"/>
    </source>
</evidence>
<keyword evidence="7 13" id="KW-0201">Cytochrome c-type biogenesis</keyword>
<evidence type="ECO:0000256" key="4">
    <source>
        <dbReference type="ARBA" id="ARBA00022617"/>
    </source>
</evidence>
<dbReference type="GO" id="GO:0017004">
    <property type="term" value="P:cytochrome complex assembly"/>
    <property type="evidence" value="ECO:0007669"/>
    <property type="project" value="UniProtKB-KW"/>
</dbReference>
<keyword evidence="17" id="KW-1185">Reference proteome</keyword>
<evidence type="ECO:0000313" key="17">
    <source>
        <dbReference type="Proteomes" id="UP000242133"/>
    </source>
</evidence>
<evidence type="ECO:0000256" key="3">
    <source>
        <dbReference type="ARBA" id="ARBA00022519"/>
    </source>
</evidence>
<comment type="similarity">
    <text evidence="13">Belongs to the CcmE/CycJ family.</text>
</comment>
<evidence type="ECO:0000313" key="16">
    <source>
        <dbReference type="EMBL" id="PSL12393.1"/>
    </source>
</evidence>
<dbReference type="NCBIfam" id="NF009638">
    <property type="entry name" value="PRK13165.1"/>
    <property type="match status" value="1"/>
</dbReference>
<evidence type="ECO:0000256" key="11">
    <source>
        <dbReference type="ARBA" id="ARBA00023136"/>
    </source>
</evidence>
<dbReference type="HAMAP" id="MF_01959">
    <property type="entry name" value="CcmE"/>
    <property type="match status" value="1"/>
</dbReference>
<dbReference type="Proteomes" id="UP000242133">
    <property type="component" value="Unassembled WGS sequence"/>
</dbReference>
<dbReference type="NCBIfam" id="NF009731">
    <property type="entry name" value="PRK13254.1-5"/>
    <property type="match status" value="1"/>
</dbReference>
<keyword evidence="3" id="KW-0997">Cell inner membrane</keyword>
<sequence>MTPKRKQRLFLVLFIVVGVGISVGLTLFALSQNINLFYSPTQIAAGEAPQDTRIRAGGMVVEGSIKRDPDSLFVSFEITDYDKTVTVEYVGILPDLFREGQGIVAQGSMNEHGVLDAVEVLAKHDENYMPPEVAEALAKAGKMPMPEGQEFNK</sequence>
<dbReference type="InterPro" id="IPR004329">
    <property type="entry name" value="CcmE"/>
</dbReference>
<evidence type="ECO:0000256" key="14">
    <source>
        <dbReference type="PIRSR" id="PIRSR604329-50"/>
    </source>
</evidence>
<reference evidence="16 17" key="1">
    <citation type="submission" date="2018-03" db="EMBL/GenBank/DDBJ databases">
        <title>Genomic Encyclopedia of Archaeal and Bacterial Type Strains, Phase II (KMG-II): from individual species to whole genera.</title>
        <authorList>
            <person name="Goeker M."/>
        </authorList>
    </citation>
    <scope>NUCLEOTIDE SEQUENCE [LARGE SCALE GENOMIC DNA]</scope>
    <source>
        <strain evidence="16 17">DSM 17586</strain>
    </source>
</reference>
<keyword evidence="11 13" id="KW-0472">Membrane</keyword>
<evidence type="ECO:0000256" key="7">
    <source>
        <dbReference type="ARBA" id="ARBA00022748"/>
    </source>
</evidence>
<protein>
    <recommendedName>
        <fullName evidence="13">Cytochrome c-type biogenesis protein CcmE</fullName>
    </recommendedName>
    <alternativeName>
        <fullName evidence="13">Cytochrome c maturation protein E</fullName>
    </alternativeName>
    <alternativeName>
        <fullName evidence="13">Heme chaperone CcmE</fullName>
    </alternativeName>
</protein>
<keyword evidence="9 13" id="KW-1133">Transmembrane helix</keyword>
<dbReference type="Gene3D" id="2.40.50.140">
    <property type="entry name" value="Nucleic acid-binding proteins"/>
    <property type="match status" value="1"/>
</dbReference>
<evidence type="ECO:0000256" key="5">
    <source>
        <dbReference type="ARBA" id="ARBA00022692"/>
    </source>
</evidence>
<proteinExistence type="inferred from homology"/>
<evidence type="ECO:0000256" key="8">
    <source>
        <dbReference type="ARBA" id="ARBA00022968"/>
    </source>
</evidence>